<feature type="compositionally biased region" description="Basic and acidic residues" evidence="5">
    <location>
        <begin position="74"/>
        <end position="86"/>
    </location>
</feature>
<accession>A0AAP0J7T0</accession>
<dbReference type="InterPro" id="IPR002495">
    <property type="entry name" value="Glyco_trans_8"/>
</dbReference>
<comment type="subcellular location">
    <subcellularLocation>
        <location evidence="4">Golgi apparatus membrane</location>
        <topology evidence="4">Single-pass type II membrane protein</topology>
    </subcellularLocation>
</comment>
<dbReference type="GO" id="GO:0047262">
    <property type="term" value="F:polygalacturonate 4-alpha-galacturonosyltransferase activity"/>
    <property type="evidence" value="ECO:0007669"/>
    <property type="project" value="InterPro"/>
</dbReference>
<dbReference type="InterPro" id="IPR029044">
    <property type="entry name" value="Nucleotide-diphossugar_trans"/>
</dbReference>
<proteinExistence type="inferred from homology"/>
<comment type="caution">
    <text evidence="6">The sequence shown here is derived from an EMBL/GenBank/DDBJ whole genome shotgun (WGS) entry which is preliminary data.</text>
</comment>
<dbReference type="InterPro" id="IPR029993">
    <property type="entry name" value="GAUT"/>
</dbReference>
<reference evidence="6 7" key="1">
    <citation type="submission" date="2024-01" db="EMBL/GenBank/DDBJ databases">
        <title>Genome assemblies of Stephania.</title>
        <authorList>
            <person name="Yang L."/>
        </authorList>
    </citation>
    <scope>NUCLEOTIDE SEQUENCE [LARGE SCALE GENOMIC DNA]</scope>
    <source>
        <strain evidence="6">YNDBR</strain>
        <tissue evidence="6">Leaf</tissue>
    </source>
</reference>
<evidence type="ECO:0000313" key="6">
    <source>
        <dbReference type="EMBL" id="KAK9129004.1"/>
    </source>
</evidence>
<dbReference type="EMBL" id="JBBNAF010000007">
    <property type="protein sequence ID" value="KAK9129004.1"/>
    <property type="molecule type" value="Genomic_DNA"/>
</dbReference>
<dbReference type="Pfam" id="PF25557">
    <property type="entry name" value="GAUT_1"/>
    <property type="match status" value="1"/>
</dbReference>
<keyword evidence="4" id="KW-1133">Transmembrane helix</keyword>
<evidence type="ECO:0000256" key="1">
    <source>
        <dbReference type="ARBA" id="ARBA00004877"/>
    </source>
</evidence>
<keyword evidence="4" id="KW-0472">Membrane</keyword>
<gene>
    <name evidence="6" type="ORF">Syun_017801</name>
</gene>
<comment type="similarity">
    <text evidence="2 4">Belongs to the glycosyltransferase 8 family.</text>
</comment>
<dbReference type="PANTHER" id="PTHR32116:SF12">
    <property type="entry name" value="GALACTURONOSYLTRANSFERASE 7-RELATED"/>
    <property type="match status" value="1"/>
</dbReference>
<evidence type="ECO:0000313" key="7">
    <source>
        <dbReference type="Proteomes" id="UP001420932"/>
    </source>
</evidence>
<protein>
    <recommendedName>
        <fullName evidence="4">Hexosyltransferase</fullName>
        <ecNumber evidence="4">2.4.1.-</ecNumber>
    </recommendedName>
</protein>
<keyword evidence="3 4" id="KW-0328">Glycosyltransferase</keyword>
<keyword evidence="7" id="KW-1185">Reference proteome</keyword>
<dbReference type="AlphaFoldDB" id="A0AAP0J7T0"/>
<organism evidence="6 7">
    <name type="scientific">Stephania yunnanensis</name>
    <dbReference type="NCBI Taxonomy" id="152371"/>
    <lineage>
        <taxon>Eukaryota</taxon>
        <taxon>Viridiplantae</taxon>
        <taxon>Streptophyta</taxon>
        <taxon>Embryophyta</taxon>
        <taxon>Tracheophyta</taxon>
        <taxon>Spermatophyta</taxon>
        <taxon>Magnoliopsida</taxon>
        <taxon>Ranunculales</taxon>
        <taxon>Menispermaceae</taxon>
        <taxon>Menispermoideae</taxon>
        <taxon>Cissampelideae</taxon>
        <taxon>Stephania</taxon>
    </lineage>
</organism>
<evidence type="ECO:0000256" key="2">
    <source>
        <dbReference type="ARBA" id="ARBA00006351"/>
    </source>
</evidence>
<dbReference type="SUPFAM" id="SSF53448">
    <property type="entry name" value="Nucleotide-diphospho-sugar transferases"/>
    <property type="match status" value="1"/>
</dbReference>
<sequence>MWKMKSGGVSSYSLPAKRAGRSLAFAVLGLVIFSTVVPLLFLHGVHKGFYSSNGFVSKDSGSPSGLFGNYGSEDQNHVHDQSEDDNKLTRIDDLIKRLEPSLAKDAIGNFVKEGANETIDEGDATHVSADSIKGQPDSPKAETEVHHDFENKVLSKSEITAFEEEKSCELEFGSYCLWCEEHKEEIKDSMVKKMKDQLFVARAYFPSIAKLPSQDKLSREMKLNIQDFERILSETTTDADLPSQVEIKLQRMKAVIRKAKSFPVECQNVDKKLRQLLDLTEDEAHFHMKQSAFLYQIAVQTMPKSLHCLSMRLTVEYFRSQSSDIEVSSSEKSADPELHHFVIFSKNVLASSVVINSTVMHSKESGNLVFHVLTDRHNYFGMKFWFQQNSYMNATVDVLNFEDLNLDYPEAKNPLALSSEEFRVSFRSLVSPPAVQVKTEYVSVFGHTHFFLPEIFKSLKKVVVLDDDVVVQQDLSTLWSIEMEGKAIGALQSCGVRLGQLKSYFGDTNFDINSCAWMTGLNIVNLEKWREQKLTERYLSLLQTQHKMGGKPSVIGTMPASLLTFQDQIYGLENSWGLSGLGHDYSIDPHEMKKAAVLHYNGKMKPWLELGIPKYKAAWKKFLKLDDEFMGECNVNP</sequence>
<evidence type="ECO:0000256" key="4">
    <source>
        <dbReference type="RuleBase" id="RU362027"/>
    </source>
</evidence>
<comment type="pathway">
    <text evidence="1 4">Glycan metabolism; pectin biosynthesis.</text>
</comment>
<feature type="transmembrane region" description="Helical" evidence="4">
    <location>
        <begin position="21"/>
        <end position="42"/>
    </location>
</feature>
<dbReference type="GO" id="GO:0071555">
    <property type="term" value="P:cell wall organization"/>
    <property type="evidence" value="ECO:0007669"/>
    <property type="project" value="UniProtKB-KW"/>
</dbReference>
<evidence type="ECO:0000256" key="5">
    <source>
        <dbReference type="SAM" id="MobiDB-lite"/>
    </source>
</evidence>
<dbReference type="Gene3D" id="3.90.550.10">
    <property type="entry name" value="Spore Coat Polysaccharide Biosynthesis Protein SpsA, Chain A"/>
    <property type="match status" value="1"/>
</dbReference>
<keyword evidence="4" id="KW-0333">Golgi apparatus</keyword>
<keyword evidence="4" id="KW-0961">Cell wall biogenesis/degradation</keyword>
<evidence type="ECO:0000256" key="3">
    <source>
        <dbReference type="ARBA" id="ARBA00022676"/>
    </source>
</evidence>
<keyword evidence="3 4" id="KW-0808">Transferase</keyword>
<keyword evidence="4" id="KW-0812">Transmembrane</keyword>
<dbReference type="EC" id="2.4.1.-" evidence="4"/>
<feature type="region of interest" description="Disordered" evidence="5">
    <location>
        <begin position="66"/>
        <end position="86"/>
    </location>
</feature>
<name>A0AAP0J7T0_9MAGN</name>
<feature type="region of interest" description="Disordered" evidence="5">
    <location>
        <begin position="119"/>
        <end position="145"/>
    </location>
</feature>
<dbReference type="Proteomes" id="UP001420932">
    <property type="component" value="Unassembled WGS sequence"/>
</dbReference>
<dbReference type="GO" id="GO:0000139">
    <property type="term" value="C:Golgi membrane"/>
    <property type="evidence" value="ECO:0007669"/>
    <property type="project" value="UniProtKB-SubCell"/>
</dbReference>
<dbReference type="Pfam" id="PF01501">
    <property type="entry name" value="Glyco_transf_8"/>
    <property type="match status" value="1"/>
</dbReference>
<dbReference type="PANTHER" id="PTHR32116">
    <property type="entry name" value="GALACTURONOSYLTRANSFERASE 4-RELATED"/>
    <property type="match status" value="1"/>
</dbReference>